<dbReference type="GO" id="GO:0006412">
    <property type="term" value="P:translation"/>
    <property type="evidence" value="ECO:0007669"/>
    <property type="project" value="InterPro"/>
</dbReference>
<dbReference type="Proteomes" id="UP000236333">
    <property type="component" value="Unassembled WGS sequence"/>
</dbReference>
<dbReference type="OrthoDB" id="522161at2759"/>
<reference evidence="2 3" key="1">
    <citation type="journal article" date="2017" name="Mol. Biol. Evol.">
        <title>The 4-celled Tetrabaena socialis nuclear genome reveals the essential components for genetic control of cell number at the origin of multicellularity in the volvocine lineage.</title>
        <authorList>
            <person name="Featherston J."/>
            <person name="Arakaki Y."/>
            <person name="Hanschen E.R."/>
            <person name="Ferris P.J."/>
            <person name="Michod R.E."/>
            <person name="Olson B.J.S.C."/>
            <person name="Nozaki H."/>
            <person name="Durand P.M."/>
        </authorList>
    </citation>
    <scope>NUCLEOTIDE SEQUENCE [LARGE SCALE GENOMIC DNA]</scope>
    <source>
        <strain evidence="2 3">NIES-571</strain>
    </source>
</reference>
<evidence type="ECO:0000256" key="1">
    <source>
        <dbReference type="SAM" id="MobiDB-lite"/>
    </source>
</evidence>
<organism evidence="2 3">
    <name type="scientific">Tetrabaena socialis</name>
    <dbReference type="NCBI Taxonomy" id="47790"/>
    <lineage>
        <taxon>Eukaryota</taxon>
        <taxon>Viridiplantae</taxon>
        <taxon>Chlorophyta</taxon>
        <taxon>core chlorophytes</taxon>
        <taxon>Chlorophyceae</taxon>
        <taxon>CS clade</taxon>
        <taxon>Chlamydomonadales</taxon>
        <taxon>Tetrabaenaceae</taxon>
        <taxon>Tetrabaena</taxon>
    </lineage>
</organism>
<dbReference type="Pfam" id="PF17257">
    <property type="entry name" value="DUF5323"/>
    <property type="match status" value="1"/>
</dbReference>
<feature type="compositionally biased region" description="Basic residues" evidence="1">
    <location>
        <begin position="56"/>
        <end position="71"/>
    </location>
</feature>
<dbReference type="InterPro" id="IPR020526">
    <property type="entry name" value="Ribosomal_cL38"/>
</dbReference>
<evidence type="ECO:0000313" key="2">
    <source>
        <dbReference type="EMBL" id="PNH10441.1"/>
    </source>
</evidence>
<dbReference type="GO" id="GO:0019843">
    <property type="term" value="F:rRNA binding"/>
    <property type="evidence" value="ECO:0007669"/>
    <property type="project" value="InterPro"/>
</dbReference>
<evidence type="ECO:0000313" key="3">
    <source>
        <dbReference type="Proteomes" id="UP000236333"/>
    </source>
</evidence>
<sequence>MTVRRAKASFRRGHASSLLTQPSRVSPCTFSSLTPAKMFALAAPARNVACMAVGARHKGAKKHATLRPMKRTRADKNHGPAKYEPLPSPPPEFTVVSKAEAK</sequence>
<comment type="caution">
    <text evidence="2">The sequence shown here is derived from an EMBL/GenBank/DDBJ whole genome shotgun (WGS) entry which is preliminary data.</text>
</comment>
<dbReference type="AlphaFoldDB" id="A0A2J8AD44"/>
<protein>
    <submittedName>
        <fullName evidence="2">Uncharacterized protein</fullName>
    </submittedName>
</protein>
<dbReference type="GO" id="GO:0005840">
    <property type="term" value="C:ribosome"/>
    <property type="evidence" value="ECO:0007669"/>
    <property type="project" value="InterPro"/>
</dbReference>
<name>A0A2J8AD44_9CHLO</name>
<gene>
    <name evidence="2" type="ORF">TSOC_002834</name>
</gene>
<dbReference type="GO" id="GO:0009507">
    <property type="term" value="C:chloroplast"/>
    <property type="evidence" value="ECO:0007669"/>
    <property type="project" value="InterPro"/>
</dbReference>
<proteinExistence type="predicted"/>
<dbReference type="GO" id="GO:0003735">
    <property type="term" value="F:structural constituent of ribosome"/>
    <property type="evidence" value="ECO:0007669"/>
    <property type="project" value="InterPro"/>
</dbReference>
<dbReference type="EMBL" id="PGGS01000056">
    <property type="protein sequence ID" value="PNH10441.1"/>
    <property type="molecule type" value="Genomic_DNA"/>
</dbReference>
<keyword evidence="3" id="KW-1185">Reference proteome</keyword>
<accession>A0A2J8AD44</accession>
<feature type="region of interest" description="Disordered" evidence="1">
    <location>
        <begin position="56"/>
        <end position="102"/>
    </location>
</feature>